<evidence type="ECO:0000256" key="7">
    <source>
        <dbReference type="HAMAP-Rule" id="MF_01445"/>
    </source>
</evidence>
<dbReference type="GO" id="GO:0061711">
    <property type="term" value="F:tRNA N(6)-L-threonylcarbamoyladenine synthase activity"/>
    <property type="evidence" value="ECO:0007669"/>
    <property type="project" value="UniProtKB-EC"/>
</dbReference>
<feature type="binding site" evidence="7">
    <location>
        <position position="276"/>
    </location>
    <ligand>
        <name>substrate</name>
    </ligand>
</feature>
<feature type="binding site" evidence="7">
    <location>
        <position position="119"/>
    </location>
    <ligand>
        <name>Fe cation</name>
        <dbReference type="ChEBI" id="CHEBI:24875"/>
    </ligand>
</feature>
<keyword evidence="1 7" id="KW-0808">Transferase</keyword>
<dbReference type="Gene3D" id="3.30.420.40">
    <property type="match status" value="2"/>
</dbReference>
<dbReference type="PANTHER" id="PTHR11735:SF6">
    <property type="entry name" value="TRNA N6-ADENOSINE THREONYLCARBAMOYLTRANSFERASE, MITOCHONDRIAL"/>
    <property type="match status" value="1"/>
</dbReference>
<dbReference type="PRINTS" id="PR00789">
    <property type="entry name" value="OSIALOPTASE"/>
</dbReference>
<keyword evidence="4 7" id="KW-0408">Iron</keyword>
<dbReference type="EC" id="2.3.1.234" evidence="7"/>
<feature type="binding site" evidence="7">
    <location>
        <position position="170"/>
    </location>
    <ligand>
        <name>substrate</name>
    </ligand>
</feature>
<feature type="domain" description="Gcp-like" evidence="8">
    <location>
        <begin position="27"/>
        <end position="310"/>
    </location>
</feature>
<dbReference type="InterPro" id="IPR043129">
    <property type="entry name" value="ATPase_NBD"/>
</dbReference>
<dbReference type="HAMAP" id="MF_01445">
    <property type="entry name" value="TsaD"/>
    <property type="match status" value="1"/>
</dbReference>
<dbReference type="NCBIfam" id="TIGR03723">
    <property type="entry name" value="T6A_TsaD_YgjD"/>
    <property type="match status" value="1"/>
</dbReference>
<dbReference type="Pfam" id="PF00814">
    <property type="entry name" value="TsaD"/>
    <property type="match status" value="1"/>
</dbReference>
<dbReference type="InterPro" id="IPR022450">
    <property type="entry name" value="TsaD"/>
</dbReference>
<evidence type="ECO:0000256" key="2">
    <source>
        <dbReference type="ARBA" id="ARBA00022694"/>
    </source>
</evidence>
<evidence type="ECO:0000256" key="5">
    <source>
        <dbReference type="ARBA" id="ARBA00023315"/>
    </source>
</evidence>
<comment type="function">
    <text evidence="7">Required for the formation of a threonylcarbamoyl group on adenosine at position 37 (t(6)A37) in tRNAs that read codons beginning with adenine. Is involved in the transfer of the threonylcarbamoyl moiety of threonylcarbamoyl-AMP (TC-AMP) to the N6 group of A37, together with TsaE and TsaB. TsaD likely plays a direct catalytic role in this reaction.</text>
</comment>
<feature type="binding site" evidence="7">
    <location>
        <position position="304"/>
    </location>
    <ligand>
        <name>Fe cation</name>
        <dbReference type="ChEBI" id="CHEBI:24875"/>
    </ligand>
</feature>
<keyword evidence="5 7" id="KW-0012">Acyltransferase</keyword>
<feature type="binding site" evidence="7">
    <location>
        <position position="187"/>
    </location>
    <ligand>
        <name>substrate</name>
    </ligand>
</feature>
<dbReference type="InterPro" id="IPR000905">
    <property type="entry name" value="Gcp-like_dom"/>
</dbReference>
<proteinExistence type="inferred from homology"/>
<comment type="catalytic activity">
    <reaction evidence="6 7">
        <text>L-threonylcarbamoyladenylate + adenosine(37) in tRNA = N(6)-L-threonylcarbamoyladenosine(37) in tRNA + AMP + H(+)</text>
        <dbReference type="Rhea" id="RHEA:37059"/>
        <dbReference type="Rhea" id="RHEA-COMP:10162"/>
        <dbReference type="Rhea" id="RHEA-COMP:10163"/>
        <dbReference type="ChEBI" id="CHEBI:15378"/>
        <dbReference type="ChEBI" id="CHEBI:73682"/>
        <dbReference type="ChEBI" id="CHEBI:74411"/>
        <dbReference type="ChEBI" id="CHEBI:74418"/>
        <dbReference type="ChEBI" id="CHEBI:456215"/>
        <dbReference type="EC" id="2.3.1.234"/>
    </reaction>
</comment>
<keyword evidence="3 7" id="KW-0479">Metal-binding</keyword>
<keyword evidence="2 7" id="KW-0819">tRNA processing</keyword>
<evidence type="ECO:0000313" key="9">
    <source>
        <dbReference type="EMBL" id="MFD1038631.1"/>
    </source>
</evidence>
<evidence type="ECO:0000256" key="6">
    <source>
        <dbReference type="ARBA" id="ARBA00048117"/>
    </source>
</evidence>
<evidence type="ECO:0000256" key="3">
    <source>
        <dbReference type="ARBA" id="ARBA00022723"/>
    </source>
</evidence>
<feature type="binding site" evidence="7">
    <location>
        <position position="183"/>
    </location>
    <ligand>
        <name>substrate</name>
    </ligand>
</feature>
<dbReference type="NCBIfam" id="TIGR00329">
    <property type="entry name" value="gcp_kae1"/>
    <property type="match status" value="1"/>
</dbReference>
<evidence type="ECO:0000256" key="4">
    <source>
        <dbReference type="ARBA" id="ARBA00023004"/>
    </source>
</evidence>
<dbReference type="EMBL" id="JBHTKJ010000022">
    <property type="protein sequence ID" value="MFD1038631.1"/>
    <property type="molecule type" value="Genomic_DNA"/>
</dbReference>
<keyword evidence="10" id="KW-1185">Reference proteome</keyword>
<sequence>MSKDNYILGIETSCDETAVAIVKNGKKIISNVVSSQIESHKRFGGVVPEIASRHHVEQMTFVLEEAFDQAKLTWDDIDAIAVTEGPGLVGALLVGVNTAKALAFAKQKPLVGVHHIAGHIYANRLDEEFQFPLLALIVSGGHTELVLMKEHGIYEVIGETRDDAAGEAYDKVARMLNLPYPGGPQIDRLAAIGQETISFPRAWLEVDSFDFSFSGLKSSVINKIHNAKQRGGELKEEDIAASFQASVVEVLTEKTWKAANKYNVKQVIVAGGVAANSGLRKALDKKFEDSNIPLLIPPLKLCTDNAAMIAAAGSIAFEAGKRSEWDLNANPSLTLR</sequence>
<reference evidence="10" key="1">
    <citation type="journal article" date="2019" name="Int. J. Syst. Evol. Microbiol.">
        <title>The Global Catalogue of Microorganisms (GCM) 10K type strain sequencing project: providing services to taxonomists for standard genome sequencing and annotation.</title>
        <authorList>
            <consortium name="The Broad Institute Genomics Platform"/>
            <consortium name="The Broad Institute Genome Sequencing Center for Infectious Disease"/>
            <person name="Wu L."/>
            <person name="Ma J."/>
        </authorList>
    </citation>
    <scope>NUCLEOTIDE SEQUENCE [LARGE SCALE GENOMIC DNA]</scope>
    <source>
        <strain evidence="10">CCUG 56754</strain>
    </source>
</reference>
<protein>
    <recommendedName>
        <fullName evidence="7">tRNA N6-adenosine threonylcarbamoyltransferase</fullName>
        <ecNumber evidence="7">2.3.1.234</ecNumber>
    </recommendedName>
    <alternativeName>
        <fullName evidence="7">N6-L-threonylcarbamoyladenine synthase</fullName>
        <shortName evidence="7">t(6)A synthase</shortName>
    </alternativeName>
    <alternativeName>
        <fullName evidence="7">t(6)A37 threonylcarbamoyladenosine biosynthesis protein TsaD</fullName>
    </alternativeName>
    <alternativeName>
        <fullName evidence="7">tRNA threonylcarbamoyladenosine biosynthesis protein TsaD</fullName>
    </alternativeName>
</protein>
<evidence type="ECO:0000313" key="10">
    <source>
        <dbReference type="Proteomes" id="UP001597040"/>
    </source>
</evidence>
<dbReference type="SUPFAM" id="SSF53067">
    <property type="entry name" value="Actin-like ATPase domain"/>
    <property type="match status" value="1"/>
</dbReference>
<dbReference type="Proteomes" id="UP001597040">
    <property type="component" value="Unassembled WGS sequence"/>
</dbReference>
<dbReference type="PANTHER" id="PTHR11735">
    <property type="entry name" value="TRNA N6-ADENOSINE THREONYLCARBAMOYLTRANSFERASE"/>
    <property type="match status" value="1"/>
</dbReference>
<organism evidence="9 10">
    <name type="scientific">Virgibacillus byunsanensis</name>
    <dbReference type="NCBI Taxonomy" id="570945"/>
    <lineage>
        <taxon>Bacteria</taxon>
        <taxon>Bacillati</taxon>
        <taxon>Bacillota</taxon>
        <taxon>Bacilli</taxon>
        <taxon>Bacillales</taxon>
        <taxon>Bacillaceae</taxon>
        <taxon>Virgibacillus</taxon>
    </lineage>
</organism>
<comment type="cofactor">
    <cofactor evidence="7">
        <name>Fe(2+)</name>
        <dbReference type="ChEBI" id="CHEBI:29033"/>
    </cofactor>
    <text evidence="7">Binds 1 Fe(2+) ion per subunit.</text>
</comment>
<comment type="subcellular location">
    <subcellularLocation>
        <location evidence="7">Cytoplasm</location>
    </subcellularLocation>
</comment>
<evidence type="ECO:0000256" key="1">
    <source>
        <dbReference type="ARBA" id="ARBA00022679"/>
    </source>
</evidence>
<dbReference type="RefSeq" id="WP_390361788.1">
    <property type="nucleotide sequence ID" value="NZ_JBHTKJ010000022.1"/>
</dbReference>
<feature type="binding site" evidence="7">
    <location>
        <position position="115"/>
    </location>
    <ligand>
        <name>Fe cation</name>
        <dbReference type="ChEBI" id="CHEBI:24875"/>
    </ligand>
</feature>
<feature type="binding site" evidence="7">
    <location>
        <begin position="137"/>
        <end position="141"/>
    </location>
    <ligand>
        <name>substrate</name>
    </ligand>
</feature>
<name>A0ABW3LJQ3_9BACI</name>
<dbReference type="CDD" id="cd24133">
    <property type="entry name" value="ASKHA_NBD_TsaD_bac"/>
    <property type="match status" value="1"/>
</dbReference>
<evidence type="ECO:0000259" key="8">
    <source>
        <dbReference type="Pfam" id="PF00814"/>
    </source>
</evidence>
<dbReference type="InterPro" id="IPR017861">
    <property type="entry name" value="KAE1/TsaD"/>
</dbReference>
<comment type="caution">
    <text evidence="9">The sequence shown here is derived from an EMBL/GenBank/DDBJ whole genome shotgun (WGS) entry which is preliminary data.</text>
</comment>
<keyword evidence="7" id="KW-0963">Cytoplasm</keyword>
<accession>A0ABW3LJQ3</accession>
<gene>
    <name evidence="7 9" type="primary">tsaD</name>
    <name evidence="9" type="ORF">ACFQ3N_09540</name>
</gene>
<comment type="similarity">
    <text evidence="7">Belongs to the KAE1 / TsaD family.</text>
</comment>